<evidence type="ECO:0000313" key="5">
    <source>
        <dbReference type="Proteomes" id="UP001172721"/>
    </source>
</evidence>
<dbReference type="Proteomes" id="UP001172721">
    <property type="component" value="Unassembled WGS sequence"/>
</dbReference>
<protein>
    <submittedName>
        <fullName evidence="4">Excalibur calcium-binding domain-containing protein</fullName>
    </submittedName>
</protein>
<dbReference type="EMBL" id="JAUHTR010000004">
    <property type="protein sequence ID" value="MDN4524881.1"/>
    <property type="molecule type" value="Genomic_DNA"/>
</dbReference>
<name>A0ABT8HVT0_9BACL</name>
<keyword evidence="2" id="KW-0812">Transmembrane</keyword>
<feature type="compositionally biased region" description="Basic and acidic residues" evidence="1">
    <location>
        <begin position="71"/>
        <end position="86"/>
    </location>
</feature>
<evidence type="ECO:0000259" key="3">
    <source>
        <dbReference type="Pfam" id="PF05901"/>
    </source>
</evidence>
<dbReference type="RefSeq" id="WP_301165921.1">
    <property type="nucleotide sequence ID" value="NZ_JAUHTR010000004.1"/>
</dbReference>
<keyword evidence="5" id="KW-1185">Reference proteome</keyword>
<feature type="compositionally biased region" description="Low complexity" evidence="1">
    <location>
        <begin position="87"/>
        <end position="132"/>
    </location>
</feature>
<evidence type="ECO:0000313" key="4">
    <source>
        <dbReference type="EMBL" id="MDN4524881.1"/>
    </source>
</evidence>
<feature type="transmembrane region" description="Helical" evidence="2">
    <location>
        <begin position="143"/>
        <end position="161"/>
    </location>
</feature>
<keyword evidence="2" id="KW-1133">Transmembrane helix</keyword>
<evidence type="ECO:0000256" key="1">
    <source>
        <dbReference type="SAM" id="MobiDB-lite"/>
    </source>
</evidence>
<feature type="domain" description="Excalibur calcium-binding" evidence="3">
    <location>
        <begin position="30"/>
        <end position="69"/>
    </location>
</feature>
<dbReference type="InterPro" id="IPR008613">
    <property type="entry name" value="Excalibur_Ca-bd_domain"/>
</dbReference>
<organism evidence="4 5">
    <name type="scientific">Fictibacillus fluitans</name>
    <dbReference type="NCBI Taxonomy" id="3058422"/>
    <lineage>
        <taxon>Bacteria</taxon>
        <taxon>Bacillati</taxon>
        <taxon>Bacillota</taxon>
        <taxon>Bacilli</taxon>
        <taxon>Bacillales</taxon>
        <taxon>Fictibacillaceae</taxon>
        <taxon>Fictibacillus</taxon>
    </lineage>
</organism>
<feature type="region of interest" description="Disordered" evidence="1">
    <location>
        <begin position="48"/>
        <end position="142"/>
    </location>
</feature>
<dbReference type="NCBIfam" id="TIGR01167">
    <property type="entry name" value="LPXTG_anchor"/>
    <property type="match status" value="1"/>
</dbReference>
<gene>
    <name evidence="4" type="ORF">QYB97_10360</name>
</gene>
<proteinExistence type="predicted"/>
<dbReference type="Pfam" id="PF05901">
    <property type="entry name" value="Excalibur"/>
    <property type="match status" value="1"/>
</dbReference>
<keyword evidence="2" id="KW-0472">Membrane</keyword>
<reference evidence="4" key="1">
    <citation type="submission" date="2023-07" db="EMBL/GenBank/DDBJ databases">
        <title>Fictibacillus sp. isolated from freshwater pond.</title>
        <authorList>
            <person name="Kirdat K."/>
            <person name="Bhat A."/>
            <person name="Mourya A."/>
            <person name="Yadav A."/>
        </authorList>
    </citation>
    <scope>NUCLEOTIDE SEQUENCE</scope>
    <source>
        <strain evidence="4">NE201</strain>
    </source>
</reference>
<accession>A0ABT8HVT0</accession>
<feature type="compositionally biased region" description="Basic and acidic residues" evidence="1">
    <location>
        <begin position="54"/>
        <end position="64"/>
    </location>
</feature>
<comment type="caution">
    <text evidence="4">The sequence shown here is derived from an EMBL/GenBank/DDBJ whole genome shotgun (WGS) entry which is preliminary data.</text>
</comment>
<sequence length="166" mass="17085">MKRLAFVGIVALGVSSATGIQAEAAGSGDKNCSDFSSHQAVMEFWDNNGYNAKNDPHDLDRDSDGLPCEVSKSEYDSFLANKKDNSNDNSSNDSASDNSGNSDNSTNDNSNNSNTSSSNSNTGDSTSSSDGGEMPETASNQPIAAAGGALLAGMGALLAFARKKAR</sequence>
<evidence type="ECO:0000256" key="2">
    <source>
        <dbReference type="SAM" id="Phobius"/>
    </source>
</evidence>